<protein>
    <submittedName>
        <fullName evidence="4">Unannotated protein</fullName>
    </submittedName>
</protein>
<dbReference type="Pfam" id="PF04012">
    <property type="entry name" value="PspA_IM30"/>
    <property type="match status" value="1"/>
</dbReference>
<feature type="coiled-coil region" evidence="2">
    <location>
        <begin position="55"/>
        <end position="82"/>
    </location>
</feature>
<reference evidence="4" key="1">
    <citation type="submission" date="2020-05" db="EMBL/GenBank/DDBJ databases">
        <authorList>
            <person name="Chiriac C."/>
            <person name="Salcher M."/>
            <person name="Ghai R."/>
            <person name="Kavagutti S V."/>
        </authorList>
    </citation>
    <scope>NUCLEOTIDE SEQUENCE</scope>
</reference>
<dbReference type="EMBL" id="CAEZXP010000002">
    <property type="protein sequence ID" value="CAB4696616.1"/>
    <property type="molecule type" value="Genomic_DNA"/>
</dbReference>
<evidence type="ECO:0000256" key="1">
    <source>
        <dbReference type="ARBA" id="ARBA00043985"/>
    </source>
</evidence>
<feature type="compositionally biased region" description="Low complexity" evidence="3">
    <location>
        <begin position="234"/>
        <end position="246"/>
    </location>
</feature>
<dbReference type="InterPro" id="IPR007157">
    <property type="entry name" value="PspA_VIPP1"/>
</dbReference>
<evidence type="ECO:0000313" key="4">
    <source>
        <dbReference type="EMBL" id="CAB4696616.1"/>
    </source>
</evidence>
<proteinExistence type="inferred from homology"/>
<name>A0A6J6PDA0_9ZZZZ</name>
<feature type="region of interest" description="Disordered" evidence="3">
    <location>
        <begin position="233"/>
        <end position="264"/>
    </location>
</feature>
<evidence type="ECO:0000256" key="3">
    <source>
        <dbReference type="SAM" id="MobiDB-lite"/>
    </source>
</evidence>
<accession>A0A6J6PDA0</accession>
<dbReference type="AlphaFoldDB" id="A0A6J6PDA0"/>
<organism evidence="4">
    <name type="scientific">freshwater metagenome</name>
    <dbReference type="NCBI Taxonomy" id="449393"/>
    <lineage>
        <taxon>unclassified sequences</taxon>
        <taxon>metagenomes</taxon>
        <taxon>ecological metagenomes</taxon>
    </lineage>
</organism>
<keyword evidence="2" id="KW-0175">Coiled coil</keyword>
<sequence>MAGLLSRTSTLIKAKYSKFLNKAENPNETLDYSYEEQLKQLQNVKRGIADVATAKKRLEMQYTSMQQQVAKLDEQAKAALAANREDLAREALTRKAAVQGQLEGIMQQGQELEAQQTKLVEGEKTLSAKVESFRTQKEVIKAQYSAAEASVRITEAATGIGDNMADVGAAIDRAKDKTLQMQARAAAVDELTAAGTLTDHLSSGDDIDRQLKEIQQSGQVDAELAKLKAELGSGAAPAGEIAAAPETVEGEATEADPAAEKPAS</sequence>
<comment type="similarity">
    <text evidence="1">Belongs to the PspA/Vipp/IM30 family.</text>
</comment>
<dbReference type="PANTHER" id="PTHR31088:SF6">
    <property type="entry name" value="PHAGE SHOCK PROTEIN A"/>
    <property type="match status" value="1"/>
</dbReference>
<gene>
    <name evidence="4" type="ORF">UFOPK2399_01068</name>
</gene>
<evidence type="ECO:0000256" key="2">
    <source>
        <dbReference type="SAM" id="Coils"/>
    </source>
</evidence>
<dbReference type="PANTHER" id="PTHR31088">
    <property type="entry name" value="MEMBRANE-ASSOCIATED PROTEIN VIPP1, CHLOROPLASTIC"/>
    <property type="match status" value="1"/>
</dbReference>